<dbReference type="STRING" id="1075417.SAMN05421823_10753"/>
<gene>
    <name evidence="2" type="ORF">SAMN05421823_10753</name>
</gene>
<dbReference type="OrthoDB" id="5432096at2"/>
<dbReference type="AlphaFoldDB" id="A0A1G9LI64"/>
<dbReference type="InterPro" id="IPR026634">
    <property type="entry name" value="TPST-like"/>
</dbReference>
<dbReference type="Pfam" id="PF13469">
    <property type="entry name" value="Sulfotransfer_3"/>
    <property type="match status" value="1"/>
</dbReference>
<reference evidence="2 3" key="1">
    <citation type="submission" date="2016-10" db="EMBL/GenBank/DDBJ databases">
        <authorList>
            <person name="de Groot N.N."/>
        </authorList>
    </citation>
    <scope>NUCLEOTIDE SEQUENCE [LARGE SCALE GENOMIC DNA]</scope>
    <source>
        <strain evidence="2 3">DSM 25186</strain>
    </source>
</reference>
<dbReference type="EMBL" id="FNFO01000007">
    <property type="protein sequence ID" value="SDL61483.1"/>
    <property type="molecule type" value="Genomic_DNA"/>
</dbReference>
<evidence type="ECO:0000313" key="3">
    <source>
        <dbReference type="Proteomes" id="UP000198510"/>
    </source>
</evidence>
<dbReference type="SUPFAM" id="SSF52540">
    <property type="entry name" value="P-loop containing nucleoside triphosphate hydrolases"/>
    <property type="match status" value="1"/>
</dbReference>
<dbReference type="GO" id="GO:0008476">
    <property type="term" value="F:protein-tyrosine sulfotransferase activity"/>
    <property type="evidence" value="ECO:0007669"/>
    <property type="project" value="InterPro"/>
</dbReference>
<keyword evidence="1 2" id="KW-0808">Transferase</keyword>
<organism evidence="2 3">
    <name type="scientific">Catalinimonas alkaloidigena</name>
    <dbReference type="NCBI Taxonomy" id="1075417"/>
    <lineage>
        <taxon>Bacteria</taxon>
        <taxon>Pseudomonadati</taxon>
        <taxon>Bacteroidota</taxon>
        <taxon>Cytophagia</taxon>
        <taxon>Cytophagales</taxon>
        <taxon>Catalimonadaceae</taxon>
        <taxon>Catalinimonas</taxon>
    </lineage>
</organism>
<evidence type="ECO:0000313" key="2">
    <source>
        <dbReference type="EMBL" id="SDL61483.1"/>
    </source>
</evidence>
<dbReference type="Proteomes" id="UP000198510">
    <property type="component" value="Unassembled WGS sequence"/>
</dbReference>
<dbReference type="Gene3D" id="3.40.50.300">
    <property type="entry name" value="P-loop containing nucleotide triphosphate hydrolases"/>
    <property type="match status" value="1"/>
</dbReference>
<dbReference type="PANTHER" id="PTHR12788">
    <property type="entry name" value="PROTEIN-TYROSINE SULFOTRANSFERASE 2"/>
    <property type="match status" value="1"/>
</dbReference>
<evidence type="ECO:0000256" key="1">
    <source>
        <dbReference type="ARBA" id="ARBA00022679"/>
    </source>
</evidence>
<accession>A0A1G9LI64</accession>
<protein>
    <submittedName>
        <fullName evidence="2">Sulfotransferase family protein</fullName>
    </submittedName>
</protein>
<proteinExistence type="predicted"/>
<dbReference type="InterPro" id="IPR027417">
    <property type="entry name" value="P-loop_NTPase"/>
</dbReference>
<keyword evidence="3" id="KW-1185">Reference proteome</keyword>
<name>A0A1G9LI64_9BACT</name>
<sequence>MGTIAPGNGYSYSEAGYFIVLWHCLCWEVETKKLLLQNPIFIVGFPRSGTTLLQSMVCTQPGLVSFPETHFFSVVTGWVKTDAQGTLPFEHIEEIIARQEKMLRFEISASLKREMFALAQHNQLTKPWLFEAVVKDFCLQQDLETKGQWVEKTPDHARFIQQIARYYPHACFLGITRHPLEAIDSFYEKLVAHRRPYLDLARQWLETVQSMEDFASQCPSRIYLLRYEDLIAHPETCLQDAFNHLALPYQAKLIKRFSEKAGALILPHETWKKSNVESIRERRKNRSFEKRIPFMAILKIQELLQEKMTNYGYDFSYKMLSSVYRLWKK</sequence>
<dbReference type="PANTHER" id="PTHR12788:SF10">
    <property type="entry name" value="PROTEIN-TYROSINE SULFOTRANSFERASE"/>
    <property type="match status" value="1"/>
</dbReference>